<evidence type="ECO:0000256" key="1">
    <source>
        <dbReference type="ARBA" id="ARBA00005208"/>
    </source>
</evidence>
<name>A0ABQ8P926_9CRYT</name>
<evidence type="ECO:0000313" key="8">
    <source>
        <dbReference type="Proteomes" id="UP001071777"/>
    </source>
</evidence>
<sequence>MESRESFVRRRLSEYGMSEIEWLLDDLEREGGEERLRSLYCDLECIFADERFMREYDEIVRGLSGGGLSDGGGDEVSAGGPKVSYVPPGLISWSRLAGREPVSESEIEEVIRAVRAGGLWGESADACCEGQGRRVEGDCCLVTDLEEMPPGIREYIYQRGIRRLREGRVAVVIMSGGDGSRLGYSGPKGMYPIGRISGDSFFKIFCQRIQSLGRLVHGRDGGLGASGGVPLYIMASESNHDAISRYFEENRGFGLEDVTIFTQDSVPSINIQDNGSFFIKEDLSILKSPSGNGGIFSSMRKHGIIQDMLNKGIEYVFIQCIDNPLCKVCDPFFIGYSDLLDLQVSTKTIRKRSVDESIGSVAQKLTGGRCTSPASPCIVEYTELSQLGDNKDRFLFGSIGIHLFRLSFIQEISNKMPQLPFHKAYKKVPHLKYPRERATPHSRPKLCQPTEANGIKLETFIFDSFALTSTPIHCINVSRDEFSPVKSASGKDSPEACQNAISNLNKRRLAAALNPPNNDDHPEKPLLPPSKYVEISSLVSFDGEGLHQLSKLITETKHELIYINDDAQLILLDHNLNSLDHPST</sequence>
<accession>A0ABQ8P926</accession>
<evidence type="ECO:0000256" key="5">
    <source>
        <dbReference type="ARBA" id="ARBA00022695"/>
    </source>
</evidence>
<proteinExistence type="inferred from homology"/>
<comment type="catalytic activity">
    <reaction evidence="6">
        <text>N-acetyl-alpha-D-glucosamine 1-phosphate + UTP + H(+) = UDP-N-acetyl-alpha-D-glucosamine + diphosphate</text>
        <dbReference type="Rhea" id="RHEA:13509"/>
        <dbReference type="ChEBI" id="CHEBI:15378"/>
        <dbReference type="ChEBI" id="CHEBI:33019"/>
        <dbReference type="ChEBI" id="CHEBI:46398"/>
        <dbReference type="ChEBI" id="CHEBI:57705"/>
        <dbReference type="ChEBI" id="CHEBI:57776"/>
        <dbReference type="EC" id="2.7.7.23"/>
    </reaction>
</comment>
<dbReference type="InterPro" id="IPR039741">
    <property type="entry name" value="UDP-sugar_pyrophosphorylase"/>
</dbReference>
<reference evidence="7" key="1">
    <citation type="submission" date="2022-10" db="EMBL/GenBank/DDBJ databases">
        <title>Adaptive evolution leads to modifications in subtelomeric GC content in a zoonotic Cryptosporidium species.</title>
        <authorList>
            <person name="Li J."/>
            <person name="Feng Y."/>
            <person name="Xiao L."/>
        </authorList>
    </citation>
    <scope>NUCLEOTIDE SEQUENCE</scope>
    <source>
        <strain evidence="7">25894</strain>
    </source>
</reference>
<dbReference type="SUPFAM" id="SSF53448">
    <property type="entry name" value="Nucleotide-diphospho-sugar transferases"/>
    <property type="match status" value="1"/>
</dbReference>
<keyword evidence="4" id="KW-0808">Transferase</keyword>
<dbReference type="EMBL" id="JAPCXB010000039">
    <property type="protein sequence ID" value="KAJ1612951.1"/>
    <property type="molecule type" value="Genomic_DNA"/>
</dbReference>
<gene>
    <name evidence="7" type="ORF">OJ252_1084</name>
</gene>
<keyword evidence="5" id="KW-0548">Nucleotidyltransferase</keyword>
<dbReference type="Gene3D" id="3.90.550.10">
    <property type="entry name" value="Spore Coat Polysaccharide Biosynthesis Protein SpsA, Chain A"/>
    <property type="match status" value="1"/>
</dbReference>
<dbReference type="InterPro" id="IPR029044">
    <property type="entry name" value="Nucleotide-diphossugar_trans"/>
</dbReference>
<dbReference type="Pfam" id="PF01704">
    <property type="entry name" value="UDPGP"/>
    <property type="match status" value="1"/>
</dbReference>
<evidence type="ECO:0000256" key="4">
    <source>
        <dbReference type="ARBA" id="ARBA00022679"/>
    </source>
</evidence>
<evidence type="ECO:0000313" key="7">
    <source>
        <dbReference type="EMBL" id="KAJ1612951.1"/>
    </source>
</evidence>
<comment type="caution">
    <text evidence="7">The sequence shown here is derived from an EMBL/GenBank/DDBJ whole genome shotgun (WGS) entry which is preliminary data.</text>
</comment>
<evidence type="ECO:0000256" key="6">
    <source>
        <dbReference type="ARBA" id="ARBA00048493"/>
    </source>
</evidence>
<dbReference type="InterPro" id="IPR002618">
    <property type="entry name" value="UDPGP_fam"/>
</dbReference>
<protein>
    <recommendedName>
        <fullName evidence="3">UDP-N-acetylglucosamine diphosphorylase</fullName>
        <ecNumber evidence="3">2.7.7.23</ecNumber>
    </recommendedName>
</protein>
<dbReference type="PANTHER" id="PTHR11952">
    <property type="entry name" value="UDP- GLUCOSE PYROPHOSPHORYLASE"/>
    <property type="match status" value="1"/>
</dbReference>
<dbReference type="EC" id="2.7.7.23" evidence="3"/>
<organism evidence="7 8">
    <name type="scientific">Cryptosporidium canis</name>
    <dbReference type="NCBI Taxonomy" id="195482"/>
    <lineage>
        <taxon>Eukaryota</taxon>
        <taxon>Sar</taxon>
        <taxon>Alveolata</taxon>
        <taxon>Apicomplexa</taxon>
        <taxon>Conoidasida</taxon>
        <taxon>Coccidia</taxon>
        <taxon>Eucoccidiorida</taxon>
        <taxon>Eimeriorina</taxon>
        <taxon>Cryptosporidiidae</taxon>
        <taxon>Cryptosporidium</taxon>
    </lineage>
</organism>
<dbReference type="Proteomes" id="UP001071777">
    <property type="component" value="Unassembled WGS sequence"/>
</dbReference>
<comment type="similarity">
    <text evidence="2">Belongs to the UDPGP type 1 family.</text>
</comment>
<dbReference type="PANTHER" id="PTHR11952:SF2">
    <property type="entry name" value="LD24639P"/>
    <property type="match status" value="1"/>
</dbReference>
<comment type="pathway">
    <text evidence="1">Nucleotide-sugar biosynthesis; UDP-N-acetyl-alpha-D-glucosamine biosynthesis; UDP-N-acetyl-alpha-D-glucosamine from N-acetyl-alpha-D-glucosamine 1-phosphate: step 1/1.</text>
</comment>
<evidence type="ECO:0000256" key="2">
    <source>
        <dbReference type="ARBA" id="ARBA00010401"/>
    </source>
</evidence>
<keyword evidence="8" id="KW-1185">Reference proteome</keyword>
<evidence type="ECO:0000256" key="3">
    <source>
        <dbReference type="ARBA" id="ARBA00012457"/>
    </source>
</evidence>